<dbReference type="InterPro" id="IPR008936">
    <property type="entry name" value="Rho_GTPase_activation_prot"/>
</dbReference>
<dbReference type="Pfam" id="PF00620">
    <property type="entry name" value="RhoGAP"/>
    <property type="match status" value="1"/>
</dbReference>
<feature type="region of interest" description="Disordered" evidence="2">
    <location>
        <begin position="958"/>
        <end position="984"/>
    </location>
</feature>
<accession>A0AAE2D1M1</accession>
<dbReference type="SUPFAM" id="SSF48350">
    <property type="entry name" value="GTPase activation domain, GAP"/>
    <property type="match status" value="1"/>
</dbReference>
<dbReference type="SMART" id="SM00324">
    <property type="entry name" value="RhoGAP"/>
    <property type="match status" value="1"/>
</dbReference>
<feature type="region of interest" description="Disordered" evidence="2">
    <location>
        <begin position="148"/>
        <end position="176"/>
    </location>
</feature>
<dbReference type="GO" id="GO:0007165">
    <property type="term" value="P:signal transduction"/>
    <property type="evidence" value="ECO:0007669"/>
    <property type="project" value="InterPro"/>
</dbReference>
<name>A0AAE2D1M1_SCHME</name>
<comment type="caution">
    <text evidence="5">The sequence shown here is derived from an EMBL/GenBank/DDBJ whole genome shotgun (WGS) entry which is preliminary data.</text>
</comment>
<feature type="compositionally biased region" description="Polar residues" evidence="2">
    <location>
        <begin position="152"/>
        <end position="164"/>
    </location>
</feature>
<feature type="compositionally biased region" description="Polar residues" evidence="2">
    <location>
        <begin position="1081"/>
        <end position="1091"/>
    </location>
</feature>
<evidence type="ECO:0000259" key="4">
    <source>
        <dbReference type="PROSITE" id="PS50238"/>
    </source>
</evidence>
<dbReference type="PANTHER" id="PTHR23176">
    <property type="entry name" value="RHO/RAC/CDC GTPASE-ACTIVATING PROTEIN"/>
    <property type="match status" value="1"/>
</dbReference>
<dbReference type="CDD" id="cd00136">
    <property type="entry name" value="PDZ_canonical"/>
    <property type="match status" value="1"/>
</dbReference>
<feature type="region of interest" description="Disordered" evidence="2">
    <location>
        <begin position="1697"/>
        <end position="1717"/>
    </location>
</feature>
<feature type="domain" description="PDZ" evidence="3">
    <location>
        <begin position="6"/>
        <end position="75"/>
    </location>
</feature>
<proteinExistence type="predicted"/>
<reference evidence="5" key="1">
    <citation type="submission" date="2022-04" db="EMBL/GenBank/DDBJ databases">
        <authorList>
            <person name="Xu L."/>
            <person name="Lv Z."/>
        </authorList>
    </citation>
    <scope>NUCLEOTIDE SEQUENCE</scope>
    <source>
        <strain evidence="5">LV_2022a</strain>
    </source>
</reference>
<sequence length="1787" mass="198896">MDIPVSIFIEKTPFGLGFTLKDEGKPYESSALVTKVAKGSSAEASGLSIGDRIVAINQKLVKSMTFLEVSNFLRSGSDRNIKLTLLPKPPSPNYPINTVLDLPTPKILTSSNITNSIQSTSLKDSNSSFLRTTDVNNKEDDKAVLSPYCPSVVSSSDETNQNQPKKPPTPIPRKSFDKELLDSDEIEILDSLLEPVLLQFQESNTYKFNNSSSNNLSSDNLQISSEARKENSYPSSSMQLVHPPLTDNDVTPTKNKSAAHNCDSRDKPGFDTVGIIRKHTMDPTSLLYDTGTDSLPVRFIRKRAYASARHPGRYDQVKLLTSVNTISTTTITTSTATVTTNHTGSLTNTSPCQLLPALNVSHKHPISNNIIEPKVIHLPRRRSSGGQTPRSKNSKDKFYLHGVDNNDVFDEQSSQADIEIGKSISNVHHFNIPHSSSKEDSSVHCHGAYQDQSNYSTAPHATSNNKTSLLSSRLWASFDQDHNESVSELWTRAGEVYHMLELESQRLANRQIAVATTNRYRHHPRTCANNYQPMTNCFSVLSDNNPSKDVEFSSQLPSYSSPVVTSCHKDRLCTKVGQYSSHCAESTRDVTATNNPTTKRLQFRSLCSGLRPHRSESNILYDMSGSFLSRQCFCKILAIGGSDNKSYSWKPYYMCVSGTEVKFIKASSAYYGTGRTNKTSKHANEIIFPRNTSSSIKTLNTCKSHDELTNDDFTSYYYPSNNSETTDSTVNSLNVDKLCISSLTAASYNGSCIVLPIPGLIWRSEQLPTTFPNWLPLGISSSNITNQTTNSRTFGGGSSCNSNNNGIHPDWMDPHYSGLSQPSQQILSDLNNYQSNTTNPQNYHNTENEDCRSKFRCYRFAHIVVGVELLFVFPDENAAMTCLKMCQLSGGRDYDCVERLERCPRQNDTTLTSCRKKSSSNPYEVVLLKLSTTHHKLSLSEISIKSNQMNRHSFSLEENNRRVPLANDDDVEDGHGGDSVADNIQHAPHSIDRNVFVQPSSIFSAYSSPYGLLKDRRHRRYVINQSLVNSDISVDCENMMSAKNSVNKINKSVDAKKFWSRTQDKGDLDGTLPDNTALMTTGSFGNQSQTPDVIPIASNDNSNNVDDKSHPVNSVRTNKILRGFKQWLHRPVGGVHNHFTTTAITTTITSSISSNTSNSISCPAVGSMQVPTVTNNMTHVVMSNVTTISTTGSANINARSLMGHQNVNNCNSWEFSTANDASHSESPNSDHKVGSLTVDLPPNMTDLDTPGPIFGAPLESQLESPDYPCVPILLQAIVIALEIHGLTLPGLYRKPGRHRTIAQFVSSSNSHPEDVHMILSLDAWREPNALCGIFKHFLRRLPTGIFSLSSWEPLFCLVPEITNPSDTKQLAYLLLSIRVQLKKIAFDAFNITTLNAMPIDVQYNPSSPNDPSIEYHPFQFTALNFTGSNGSDVVKSSISSPMSPQISHVQSKEVNKSKKERSMVSKHSFCVWRWATLCYIINHITRVVSYEHRNSVSYQCIAICFGPVFFGNSSRLSKLNEVLEHLFRHWNWLIDGLPLITHETIQHINLNTFSYNAIMNEPTLQDAVHYLSTKSKYSHKKPILHDSSNNSCTQQPELINDAFCVQDKLTDVIFVQQSSDQEQLKSHPNLNLERLDNEDELNKEVIKNVQSLWLRALDKAKNQPHKHPNQIKEKSSSHAKLGHSKTLYHTASTVPKKTTKTMNGRKGGRRLTVDVLNPSPSPSPYDYYCISPPHLLSTKDKDDIIRLTNIKDISSRSTSRHPPTSQCDVVVRRPVIPVTTHTTSTIS</sequence>
<feature type="domain" description="Rho-GAP" evidence="4">
    <location>
        <begin position="1256"/>
        <end position="1534"/>
    </location>
</feature>
<feature type="region of interest" description="Disordered" evidence="2">
    <location>
        <begin position="225"/>
        <end position="264"/>
    </location>
</feature>
<evidence type="ECO:0000313" key="6">
    <source>
        <dbReference type="Proteomes" id="UP001292079"/>
    </source>
</evidence>
<dbReference type="Proteomes" id="UP001292079">
    <property type="component" value="Unassembled WGS sequence"/>
</dbReference>
<protein>
    <recommendedName>
        <fullName evidence="7">Rho GTPase-activating protein 21</fullName>
    </recommendedName>
</protein>
<evidence type="ECO:0000256" key="1">
    <source>
        <dbReference type="ARBA" id="ARBA00022468"/>
    </source>
</evidence>
<dbReference type="PROSITE" id="PS50106">
    <property type="entry name" value="PDZ"/>
    <property type="match status" value="1"/>
</dbReference>
<dbReference type="PROSITE" id="PS50238">
    <property type="entry name" value="RHOGAP"/>
    <property type="match status" value="1"/>
</dbReference>
<organism evidence="5 6">
    <name type="scientific">Schistosoma mekongi</name>
    <name type="common">Parasitic worm</name>
    <dbReference type="NCBI Taxonomy" id="38744"/>
    <lineage>
        <taxon>Eukaryota</taxon>
        <taxon>Metazoa</taxon>
        <taxon>Spiralia</taxon>
        <taxon>Lophotrochozoa</taxon>
        <taxon>Platyhelminthes</taxon>
        <taxon>Trematoda</taxon>
        <taxon>Digenea</taxon>
        <taxon>Strigeidida</taxon>
        <taxon>Schistosomatoidea</taxon>
        <taxon>Schistosomatidae</taxon>
        <taxon>Schistosoma</taxon>
    </lineage>
</organism>
<dbReference type="Gene3D" id="2.30.42.10">
    <property type="match status" value="1"/>
</dbReference>
<keyword evidence="6" id="KW-1185">Reference proteome</keyword>
<dbReference type="Gene3D" id="1.10.555.10">
    <property type="entry name" value="Rho GTPase activation protein"/>
    <property type="match status" value="1"/>
</dbReference>
<dbReference type="EMBL" id="JALJAT010000008">
    <property type="protein sequence ID" value="KAK4467816.1"/>
    <property type="molecule type" value="Genomic_DNA"/>
</dbReference>
<dbReference type="GO" id="GO:0005737">
    <property type="term" value="C:cytoplasm"/>
    <property type="evidence" value="ECO:0007669"/>
    <property type="project" value="TreeGrafter"/>
</dbReference>
<dbReference type="GO" id="GO:0005096">
    <property type="term" value="F:GTPase activator activity"/>
    <property type="evidence" value="ECO:0007669"/>
    <property type="project" value="UniProtKB-KW"/>
</dbReference>
<dbReference type="InterPro" id="IPR050729">
    <property type="entry name" value="Rho-GAP"/>
</dbReference>
<reference evidence="5" key="2">
    <citation type="journal article" date="2023" name="Infect Dis Poverty">
        <title>Chromosome-scale genome of the human blood fluke Schistosoma mekongi and its implications for public health.</title>
        <authorList>
            <person name="Zhou M."/>
            <person name="Xu L."/>
            <person name="Xu D."/>
            <person name="Chen W."/>
            <person name="Khan J."/>
            <person name="Hu Y."/>
            <person name="Huang H."/>
            <person name="Wei H."/>
            <person name="Zhang Y."/>
            <person name="Chusongsang P."/>
            <person name="Tanasarnprasert K."/>
            <person name="Hu X."/>
            <person name="Limpanont Y."/>
            <person name="Lv Z."/>
        </authorList>
    </citation>
    <scope>NUCLEOTIDE SEQUENCE</scope>
    <source>
        <strain evidence="5">LV_2022a</strain>
    </source>
</reference>
<dbReference type="SMART" id="SM00228">
    <property type="entry name" value="PDZ"/>
    <property type="match status" value="1"/>
</dbReference>
<keyword evidence="1" id="KW-0343">GTPase activation</keyword>
<evidence type="ECO:0000256" key="2">
    <source>
        <dbReference type="SAM" id="MobiDB-lite"/>
    </source>
</evidence>
<dbReference type="SUPFAM" id="SSF50156">
    <property type="entry name" value="PDZ domain-like"/>
    <property type="match status" value="1"/>
</dbReference>
<gene>
    <name evidence="5" type="ORF">MN116_008740</name>
</gene>
<feature type="region of interest" description="Disordered" evidence="2">
    <location>
        <begin position="1081"/>
        <end position="1112"/>
    </location>
</feature>
<evidence type="ECO:0000313" key="5">
    <source>
        <dbReference type="EMBL" id="KAK4467816.1"/>
    </source>
</evidence>
<feature type="compositionally biased region" description="Polar residues" evidence="2">
    <location>
        <begin position="248"/>
        <end position="258"/>
    </location>
</feature>
<dbReference type="InterPro" id="IPR000198">
    <property type="entry name" value="RhoGAP_dom"/>
</dbReference>
<dbReference type="Pfam" id="PF00595">
    <property type="entry name" value="PDZ"/>
    <property type="match status" value="1"/>
</dbReference>
<feature type="region of interest" description="Disordered" evidence="2">
    <location>
        <begin position="1661"/>
        <end position="1681"/>
    </location>
</feature>
<dbReference type="InterPro" id="IPR036034">
    <property type="entry name" value="PDZ_sf"/>
</dbReference>
<dbReference type="PANTHER" id="PTHR23176:SF0">
    <property type="entry name" value="RHO GTPASE ACTIVATING PROTEIN AT 19D, ISOFORM D"/>
    <property type="match status" value="1"/>
</dbReference>
<evidence type="ECO:0000259" key="3">
    <source>
        <dbReference type="PROSITE" id="PS50106"/>
    </source>
</evidence>
<evidence type="ECO:0008006" key="7">
    <source>
        <dbReference type="Google" id="ProtNLM"/>
    </source>
</evidence>
<dbReference type="InterPro" id="IPR001478">
    <property type="entry name" value="PDZ"/>
</dbReference>